<name>A0A1R0KHZ3_9PSEU</name>
<proteinExistence type="predicted"/>
<evidence type="ECO:0000256" key="1">
    <source>
        <dbReference type="SAM" id="MobiDB-lite"/>
    </source>
</evidence>
<comment type="caution">
    <text evidence="2">The sequence shown here is derived from an EMBL/GenBank/DDBJ whole genome shotgun (WGS) entry which is preliminary data.</text>
</comment>
<evidence type="ECO:0000313" key="3">
    <source>
        <dbReference type="Proteomes" id="UP000187486"/>
    </source>
</evidence>
<organism evidence="2 3">
    <name type="scientific">Amycolatopsis coloradensis</name>
    <dbReference type="NCBI Taxonomy" id="76021"/>
    <lineage>
        <taxon>Bacteria</taxon>
        <taxon>Bacillati</taxon>
        <taxon>Actinomycetota</taxon>
        <taxon>Actinomycetes</taxon>
        <taxon>Pseudonocardiales</taxon>
        <taxon>Pseudonocardiaceae</taxon>
        <taxon>Amycolatopsis</taxon>
    </lineage>
</organism>
<dbReference type="Proteomes" id="UP000187486">
    <property type="component" value="Unassembled WGS sequence"/>
</dbReference>
<evidence type="ECO:0000313" key="2">
    <source>
        <dbReference type="EMBL" id="OLZ45380.1"/>
    </source>
</evidence>
<dbReference type="RefSeq" id="WP_076166290.1">
    <property type="nucleotide sequence ID" value="NZ_JBEZVB010000008.1"/>
</dbReference>
<gene>
    <name evidence="2" type="ORF">BS329_33660</name>
</gene>
<sequence length="74" mass="7883">MEIEQSSTTLARCPLAFGAQPTASKRYEPPVRGTAPSSGETAATTHRRMRNFSVLCGSETEAGGDGGLTHPKRY</sequence>
<dbReference type="AlphaFoldDB" id="A0A1R0KHZ3"/>
<feature type="region of interest" description="Disordered" evidence="1">
    <location>
        <begin position="14"/>
        <end position="47"/>
    </location>
</feature>
<accession>A0A1R0KHZ3</accession>
<reference evidence="2 3" key="1">
    <citation type="submission" date="2016-01" db="EMBL/GenBank/DDBJ databases">
        <title>Amycolatopsis coloradensis genome sequencing and assembly.</title>
        <authorList>
            <person name="Mayilraj S."/>
        </authorList>
    </citation>
    <scope>NUCLEOTIDE SEQUENCE [LARGE SCALE GENOMIC DNA]</scope>
    <source>
        <strain evidence="2 3">DSM 44225</strain>
    </source>
</reference>
<feature type="compositionally biased region" description="Polar residues" evidence="1">
    <location>
        <begin position="35"/>
        <end position="44"/>
    </location>
</feature>
<keyword evidence="3" id="KW-1185">Reference proteome</keyword>
<protein>
    <submittedName>
        <fullName evidence="2">Uncharacterized protein</fullName>
    </submittedName>
</protein>
<dbReference type="EMBL" id="MQUQ01000020">
    <property type="protein sequence ID" value="OLZ45380.1"/>
    <property type="molecule type" value="Genomic_DNA"/>
</dbReference>